<evidence type="ECO:0000256" key="1">
    <source>
        <dbReference type="SAM" id="MobiDB-lite"/>
    </source>
</evidence>
<feature type="region of interest" description="Disordered" evidence="1">
    <location>
        <begin position="42"/>
        <end position="124"/>
    </location>
</feature>
<feature type="compositionally biased region" description="Low complexity" evidence="1">
    <location>
        <begin position="114"/>
        <end position="124"/>
    </location>
</feature>
<organism evidence="3 4">
    <name type="scientific">Phialemonium thermophilum</name>
    <dbReference type="NCBI Taxonomy" id="223376"/>
    <lineage>
        <taxon>Eukaryota</taxon>
        <taxon>Fungi</taxon>
        <taxon>Dikarya</taxon>
        <taxon>Ascomycota</taxon>
        <taxon>Pezizomycotina</taxon>
        <taxon>Sordariomycetes</taxon>
        <taxon>Sordariomycetidae</taxon>
        <taxon>Cephalothecales</taxon>
        <taxon>Cephalothecaceae</taxon>
        <taxon>Phialemonium</taxon>
    </lineage>
</organism>
<evidence type="ECO:0000313" key="3">
    <source>
        <dbReference type="EMBL" id="KAL1862878.1"/>
    </source>
</evidence>
<protein>
    <submittedName>
        <fullName evidence="3">Uncharacterized protein</fullName>
    </submittedName>
</protein>
<gene>
    <name evidence="3" type="ORF">VTK73DRAFT_6588</name>
</gene>
<reference evidence="3 4" key="1">
    <citation type="journal article" date="2024" name="Commun. Biol.">
        <title>Comparative genomic analysis of thermophilic fungi reveals convergent evolutionary adaptations and gene losses.</title>
        <authorList>
            <person name="Steindorff A.S."/>
            <person name="Aguilar-Pontes M.V."/>
            <person name="Robinson A.J."/>
            <person name="Andreopoulos B."/>
            <person name="LaButti K."/>
            <person name="Kuo A."/>
            <person name="Mondo S."/>
            <person name="Riley R."/>
            <person name="Otillar R."/>
            <person name="Haridas S."/>
            <person name="Lipzen A."/>
            <person name="Grimwood J."/>
            <person name="Schmutz J."/>
            <person name="Clum A."/>
            <person name="Reid I.D."/>
            <person name="Moisan M.C."/>
            <person name="Butler G."/>
            <person name="Nguyen T.T.M."/>
            <person name="Dewar K."/>
            <person name="Conant G."/>
            <person name="Drula E."/>
            <person name="Henrissat B."/>
            <person name="Hansel C."/>
            <person name="Singer S."/>
            <person name="Hutchinson M.I."/>
            <person name="de Vries R.P."/>
            <person name="Natvig D.O."/>
            <person name="Powell A.J."/>
            <person name="Tsang A."/>
            <person name="Grigoriev I.V."/>
        </authorList>
    </citation>
    <scope>NUCLEOTIDE SEQUENCE [LARGE SCALE GENOMIC DNA]</scope>
    <source>
        <strain evidence="3 4">ATCC 24622</strain>
    </source>
</reference>
<dbReference type="PANTHER" id="PTHR37490">
    <property type="entry name" value="EXPRESSED PROTEIN"/>
    <property type="match status" value="1"/>
</dbReference>
<sequence>MAVAIRQNSRSFGLFAALIFLSVACPLFYRLYWGWEDDEVGTSLSPQEVPPAPALAPPVPEAPAAEKHIPEPSKSSALSSSSSSSLQVSETLPATTSAAPAASSAAPATPSPSSPQSSSTPVPSQLSVEIVVASTKRENTSWVHEYLPDWSHKVYVVDDPNHPLTVPLNKGREAMVFLTYLIDYYDRLPDVAVFMHAGRYQWHNDDPNYDAVPTLRRLNATYVRDVGYANLRCVWLIGCPAELHPYEDELAPPPRPPGYPADKPPPLPVRPDGKPLTTHQIFRQAFSELLPEREVPRVVAVSCCSQFAVSREAVHQRPRGDYVRFRQWLISTHYADDLSGRVLEYIWHIIFGREAVHCPKAEDCYCNLWGLCDLKCTQDQCEGRYKFPPSAAMPKGWPRIGFEGEERNYTEPFPLTP</sequence>
<evidence type="ECO:0000256" key="2">
    <source>
        <dbReference type="SAM" id="Phobius"/>
    </source>
</evidence>
<keyword evidence="2" id="KW-1133">Transmembrane helix</keyword>
<accession>A0ABR3WIS1</accession>
<name>A0ABR3WIS1_9PEZI</name>
<dbReference type="Pfam" id="PF11913">
    <property type="entry name" value="DUF3431"/>
    <property type="match status" value="1"/>
</dbReference>
<keyword evidence="4" id="KW-1185">Reference proteome</keyword>
<proteinExistence type="predicted"/>
<keyword evidence="2" id="KW-0472">Membrane</keyword>
<dbReference type="PROSITE" id="PS51257">
    <property type="entry name" value="PROKAR_LIPOPROTEIN"/>
    <property type="match status" value="1"/>
</dbReference>
<dbReference type="InterPro" id="IPR021838">
    <property type="entry name" value="DUF3431"/>
</dbReference>
<feature type="compositionally biased region" description="Pro residues" evidence="1">
    <location>
        <begin position="251"/>
        <end position="269"/>
    </location>
</feature>
<feature type="transmembrane region" description="Helical" evidence="2">
    <location>
        <begin position="12"/>
        <end position="35"/>
    </location>
</feature>
<dbReference type="EMBL" id="JAZHXJ010000375">
    <property type="protein sequence ID" value="KAL1862878.1"/>
    <property type="molecule type" value="Genomic_DNA"/>
</dbReference>
<keyword evidence="2" id="KW-0812">Transmembrane</keyword>
<evidence type="ECO:0000313" key="4">
    <source>
        <dbReference type="Proteomes" id="UP001586593"/>
    </source>
</evidence>
<dbReference type="Proteomes" id="UP001586593">
    <property type="component" value="Unassembled WGS sequence"/>
</dbReference>
<comment type="caution">
    <text evidence="3">The sequence shown here is derived from an EMBL/GenBank/DDBJ whole genome shotgun (WGS) entry which is preliminary data.</text>
</comment>
<feature type="region of interest" description="Disordered" evidence="1">
    <location>
        <begin position="248"/>
        <end position="272"/>
    </location>
</feature>
<feature type="compositionally biased region" description="Pro residues" evidence="1">
    <location>
        <begin position="48"/>
        <end position="61"/>
    </location>
</feature>
<feature type="compositionally biased region" description="Low complexity" evidence="1">
    <location>
        <begin position="73"/>
        <end position="108"/>
    </location>
</feature>
<dbReference type="PANTHER" id="PTHR37490:SF3">
    <property type="entry name" value="DUF3431 DOMAIN CONTAINING PROTEIN"/>
    <property type="match status" value="1"/>
</dbReference>